<evidence type="ECO:0000256" key="7">
    <source>
        <dbReference type="ARBA" id="ARBA00023170"/>
    </source>
</evidence>
<feature type="transmembrane region" description="Helical" evidence="8">
    <location>
        <begin position="146"/>
        <end position="164"/>
    </location>
</feature>
<dbReference type="GO" id="GO:0005886">
    <property type="term" value="C:plasma membrane"/>
    <property type="evidence" value="ECO:0007669"/>
    <property type="project" value="UniProtKB-SubCell"/>
</dbReference>
<feature type="transmembrane region" description="Helical" evidence="8">
    <location>
        <begin position="37"/>
        <end position="55"/>
    </location>
</feature>
<dbReference type="PANTHER" id="PTHR21444">
    <property type="entry name" value="COILED-COIL DOMAIN-CONTAINING PROTEIN 180"/>
    <property type="match status" value="1"/>
</dbReference>
<accession>A0A6J8AQC1</accession>
<name>A0A6J8AQC1_MYTCO</name>
<feature type="transmembrane region" description="Helical" evidence="8">
    <location>
        <begin position="413"/>
        <end position="438"/>
    </location>
</feature>
<evidence type="ECO:0000256" key="3">
    <source>
        <dbReference type="ARBA" id="ARBA00022475"/>
    </source>
</evidence>
<feature type="transmembrane region" description="Helical" evidence="8">
    <location>
        <begin position="342"/>
        <end position="366"/>
    </location>
</feature>
<dbReference type="PANTHER" id="PTHR21444:SF15">
    <property type="entry name" value="RECEPTOR FOR RETINOL UPTAKE STRA6"/>
    <property type="match status" value="1"/>
</dbReference>
<feature type="transmembrane region" description="Helical" evidence="8">
    <location>
        <begin position="115"/>
        <end position="134"/>
    </location>
</feature>
<evidence type="ECO:0000313" key="10">
    <source>
        <dbReference type="Proteomes" id="UP000507470"/>
    </source>
</evidence>
<keyword evidence="7" id="KW-0675">Receptor</keyword>
<feature type="transmembrane region" description="Helical" evidence="8">
    <location>
        <begin position="486"/>
        <end position="511"/>
    </location>
</feature>
<protein>
    <submittedName>
        <fullName evidence="9">STRA6</fullName>
    </submittedName>
</protein>
<evidence type="ECO:0000256" key="1">
    <source>
        <dbReference type="ARBA" id="ARBA00004651"/>
    </source>
</evidence>
<keyword evidence="10" id="KW-1185">Reference proteome</keyword>
<dbReference type="EMBL" id="CACVKT020001833">
    <property type="protein sequence ID" value="CAC5371975.1"/>
    <property type="molecule type" value="Genomic_DNA"/>
</dbReference>
<dbReference type="OrthoDB" id="2376984at2759"/>
<evidence type="ECO:0000256" key="8">
    <source>
        <dbReference type="SAM" id="Phobius"/>
    </source>
</evidence>
<keyword evidence="4 8" id="KW-0812">Transmembrane</keyword>
<evidence type="ECO:0000313" key="9">
    <source>
        <dbReference type="EMBL" id="CAC5371975.1"/>
    </source>
</evidence>
<feature type="transmembrane region" description="Helical" evidence="8">
    <location>
        <begin position="450"/>
        <end position="474"/>
    </location>
</feature>
<keyword evidence="3" id="KW-1003">Cell membrane</keyword>
<dbReference type="AlphaFoldDB" id="A0A6J8AQC1"/>
<dbReference type="Pfam" id="PF14752">
    <property type="entry name" value="RBP_receptor"/>
    <property type="match status" value="1"/>
</dbReference>
<comment type="subcellular location">
    <subcellularLocation>
        <location evidence="1">Cell membrane</location>
        <topology evidence="1">Multi-pass membrane protein</topology>
    </subcellularLocation>
</comment>
<organism evidence="9 10">
    <name type="scientific">Mytilus coruscus</name>
    <name type="common">Sea mussel</name>
    <dbReference type="NCBI Taxonomy" id="42192"/>
    <lineage>
        <taxon>Eukaryota</taxon>
        <taxon>Metazoa</taxon>
        <taxon>Spiralia</taxon>
        <taxon>Lophotrochozoa</taxon>
        <taxon>Mollusca</taxon>
        <taxon>Bivalvia</taxon>
        <taxon>Autobranchia</taxon>
        <taxon>Pteriomorphia</taxon>
        <taxon>Mytilida</taxon>
        <taxon>Mytiloidea</taxon>
        <taxon>Mytilidae</taxon>
        <taxon>Mytilinae</taxon>
        <taxon>Mytilus</taxon>
    </lineage>
</organism>
<proteinExistence type="predicted"/>
<gene>
    <name evidence="9" type="ORF">MCOR_10237</name>
</gene>
<evidence type="ECO:0000256" key="2">
    <source>
        <dbReference type="ARBA" id="ARBA00022448"/>
    </source>
</evidence>
<keyword evidence="2" id="KW-0813">Transport</keyword>
<keyword evidence="6 8" id="KW-0472">Membrane</keyword>
<evidence type="ECO:0000256" key="6">
    <source>
        <dbReference type="ARBA" id="ARBA00023136"/>
    </source>
</evidence>
<dbReference type="InterPro" id="IPR026612">
    <property type="entry name" value="STRA6-like"/>
</dbReference>
<keyword evidence="5 8" id="KW-1133">Transmembrane helix</keyword>
<evidence type="ECO:0000256" key="5">
    <source>
        <dbReference type="ARBA" id="ARBA00022989"/>
    </source>
</evidence>
<dbReference type="GO" id="GO:0038023">
    <property type="term" value="F:signaling receptor activity"/>
    <property type="evidence" value="ECO:0007669"/>
    <property type="project" value="InterPro"/>
</dbReference>
<reference evidence="9 10" key="1">
    <citation type="submission" date="2020-06" db="EMBL/GenBank/DDBJ databases">
        <authorList>
            <person name="Li R."/>
            <person name="Bekaert M."/>
        </authorList>
    </citation>
    <scope>NUCLEOTIDE SEQUENCE [LARGE SCALE GENOMIC DNA]</scope>
    <source>
        <strain evidence="10">wild</strain>
    </source>
</reference>
<sequence>MSLEFLSTLQSVYDGFQDTNSSQNNAVCTEVIPHQKLYQFLLIPAVVFTLLLAFAEKRVYMCLQCLSGRPGVVYPMDIMGRSSRVSYAAAFGATASLCSSVIFEQKYAVELGGASFVKVFAVLLSMLIYGLDFMPLFTAITANSSLGFAVGTLYAWAFTLISFFRNFYCDNLTVSTVFIIIARSLPELLCHLYLSISLPVRFVRSLWRKRHHQDLAVDFEDEDDIFDSIKRSYQGLHVVKLFKPPKAEPQQPNGLKDKIISIFKGIYHKVVYSRLEDFRYSTRMLSVSVVSFILIYEVYVELLVTIIGLVDIFFTFMVGVIDTTEDDLQWVIGLTFYVVNSVYISLIVSLTVSFVVGVIMIVHTLASYRTLLLGLYKGDNGHLTPKEEKSNSTLLIGSMRYAGYQVAYVAWGYFIQFLLLFIVAIVLAVIIILVINGFHGWLVTTLHNVWPVLLSSLVVNIIQKLMCTFAFLQQRGKVLALDNRRVFFIVVYFMFFYNIFLGLVSCLLRIIKAMGLGALFLPRLDHSTLPRKFQWFDPGFDAFCGFMHVENAHTHPVVLTFISLVQAEIIEKKRAAQNIPLEGVENGTMMLKPKRPINTVARFKWKLAYTLIKNPQLFIQRKDAMMQIFKQREIEAEVDDKNIHIEILGAKM</sequence>
<dbReference type="GO" id="GO:0034632">
    <property type="term" value="F:retinol transmembrane transporter activity"/>
    <property type="evidence" value="ECO:0007669"/>
    <property type="project" value="InterPro"/>
</dbReference>
<dbReference type="Proteomes" id="UP000507470">
    <property type="component" value="Unassembled WGS sequence"/>
</dbReference>
<evidence type="ECO:0000256" key="4">
    <source>
        <dbReference type="ARBA" id="ARBA00022692"/>
    </source>
</evidence>
<dbReference type="GO" id="GO:0071939">
    <property type="term" value="P:vitamin A import into cell"/>
    <property type="evidence" value="ECO:0007669"/>
    <property type="project" value="TreeGrafter"/>
</dbReference>